<dbReference type="Gene3D" id="3.30.1360.120">
    <property type="entry name" value="Probable tRNA modification gtpase trme, domain 1"/>
    <property type="match status" value="1"/>
</dbReference>
<proteinExistence type="predicted"/>
<dbReference type="InterPro" id="IPR027266">
    <property type="entry name" value="TrmE/GcvT-like"/>
</dbReference>
<dbReference type="InterPro" id="IPR005225">
    <property type="entry name" value="Small_GTP-bd"/>
</dbReference>
<sequence length="441" mass="51259">MIVSNDPIISSSTCYKCSSGISGIRISLCDYLLSKKIVNYITNKNTILFPKVARFTWFYLDGKKIDNGIIILFPKGRSFTGEIIIEMYVHSNNILVCNIINKIISKFSKYGLRLSRRGEFLKRAYYNGKICFNEIIRLYYLLSKNKGTNFSSLVIRYNSLIRSKFRYISNSIFNIILYIENYINFRLFDMDNYHTYKPLVLLKSLLVRFKNMKINNFHIFRKCLKVCIVGHENVGKSSIFNYLSKKSISMVSKYKGTTRNNVSKVVFIKNSLPINLIDTAGFKYCRNSLDIKINSNVIRTITKSDLVINVSDTNSFTKLPLRTNVIYVINKVDLICKKVTRPEGFVFTSCNLNIGISELYLIIKKKLYFYNSLWKYLDKNNALFLLKISRIIIMLLKKSNINIDLILSLTKRFFFGIKKLLNSSNDRSICEEIFRSFCVGK</sequence>
<dbReference type="Gene3D" id="3.40.50.300">
    <property type="entry name" value="P-loop containing nucleotide triphosphate hydrolases"/>
    <property type="match status" value="1"/>
</dbReference>
<dbReference type="InterPro" id="IPR027417">
    <property type="entry name" value="P-loop_NTPase"/>
</dbReference>
<dbReference type="GO" id="GO:0030488">
    <property type="term" value="P:tRNA methylation"/>
    <property type="evidence" value="ECO:0007669"/>
    <property type="project" value="TreeGrafter"/>
</dbReference>
<dbReference type="InterPro" id="IPR027368">
    <property type="entry name" value="MnmE_dom2"/>
</dbReference>
<evidence type="ECO:0000313" key="3">
    <source>
        <dbReference type="EMBL" id="QSW37932.1"/>
    </source>
</evidence>
<dbReference type="SUPFAM" id="SSF52540">
    <property type="entry name" value="P-loop containing nucleoside triphosphate hydrolases"/>
    <property type="match status" value="1"/>
</dbReference>
<dbReference type="GO" id="GO:0005737">
    <property type="term" value="C:cytoplasm"/>
    <property type="evidence" value="ECO:0007669"/>
    <property type="project" value="TreeGrafter"/>
</dbReference>
<reference evidence="3" key="2">
    <citation type="submission" date="2021-03" db="EMBL/GenBank/DDBJ databases">
        <title>Alternative transmission patterns in independently acquired nutritional co-symbionts of Dictyopharidae planthoppers.</title>
        <authorList>
            <person name="Michalik A."/>
            <person name="Lukasik P."/>
        </authorList>
    </citation>
    <scope>NUCLEOTIDE SEQUENCE</scope>
    <source>
        <strain evidence="3">RANSCY</strain>
    </source>
</reference>
<dbReference type="AlphaFoldDB" id="A0A974X7C9"/>
<organism evidence="3 4">
    <name type="scientific">Candidatus Vidania fulgoroideorum</name>
    <dbReference type="NCBI Taxonomy" id="881286"/>
    <lineage>
        <taxon>Bacteria</taxon>
        <taxon>Pseudomonadati</taxon>
        <taxon>Pseudomonadota</taxon>
        <taxon>Betaproteobacteria</taxon>
        <taxon>Candidatus Vidania</taxon>
    </lineage>
</organism>
<dbReference type="GO" id="GO:0002098">
    <property type="term" value="P:tRNA wobble uridine modification"/>
    <property type="evidence" value="ECO:0007669"/>
    <property type="project" value="TreeGrafter"/>
</dbReference>
<feature type="domain" description="GTP-binding protein TrmE N-terminal" evidence="2">
    <location>
        <begin position="8"/>
        <end position="129"/>
    </location>
</feature>
<dbReference type="InterPro" id="IPR018948">
    <property type="entry name" value="GTP-bd_TrmE_N"/>
</dbReference>
<dbReference type="GO" id="GO:0005525">
    <property type="term" value="F:GTP binding"/>
    <property type="evidence" value="ECO:0007669"/>
    <property type="project" value="InterPro"/>
</dbReference>
<dbReference type="EMBL" id="CP071412">
    <property type="protein sequence ID" value="QSW37932.1"/>
    <property type="molecule type" value="Genomic_DNA"/>
</dbReference>
<reference evidence="3" key="1">
    <citation type="submission" date="2021-02" db="EMBL/GenBank/DDBJ databases">
        <authorList>
            <person name="Franco D."/>
        </authorList>
    </citation>
    <scope>NUCLEOTIDE SEQUENCE</scope>
    <source>
        <strain evidence="3">RANSCY</strain>
    </source>
</reference>
<dbReference type="Pfam" id="PF10396">
    <property type="entry name" value="TrmE_N"/>
    <property type="match status" value="1"/>
</dbReference>
<dbReference type="CDD" id="cd14858">
    <property type="entry name" value="TrmE_N"/>
    <property type="match status" value="1"/>
</dbReference>
<dbReference type="InterPro" id="IPR006073">
    <property type="entry name" value="GTP-bd"/>
</dbReference>
<protein>
    <submittedName>
        <fullName evidence="3">GTP-binding protein</fullName>
    </submittedName>
</protein>
<evidence type="ECO:0000313" key="4">
    <source>
        <dbReference type="Proteomes" id="UP000663347"/>
    </source>
</evidence>
<dbReference type="Gene3D" id="1.20.120.430">
    <property type="entry name" value="tRNA modification GTPase MnmE domain 2"/>
    <property type="match status" value="1"/>
</dbReference>
<feature type="domain" description="G" evidence="1">
    <location>
        <begin position="225"/>
        <end position="319"/>
    </location>
</feature>
<name>A0A974X7C9_9PROT</name>
<dbReference type="NCBIfam" id="TIGR00231">
    <property type="entry name" value="small_GTP"/>
    <property type="match status" value="1"/>
</dbReference>
<accession>A0A974X7C9</accession>
<dbReference type="Pfam" id="PF01926">
    <property type="entry name" value="MMR_HSR1"/>
    <property type="match status" value="1"/>
</dbReference>
<evidence type="ECO:0000259" key="2">
    <source>
        <dbReference type="Pfam" id="PF10396"/>
    </source>
</evidence>
<gene>
    <name evidence="3" type="ORF">JSR06_00530</name>
</gene>
<dbReference type="PANTHER" id="PTHR42714">
    <property type="entry name" value="TRNA MODIFICATION GTPASE GTPBP3"/>
    <property type="match status" value="1"/>
</dbReference>
<dbReference type="SUPFAM" id="SSF103025">
    <property type="entry name" value="Folate-binding domain"/>
    <property type="match status" value="1"/>
</dbReference>
<evidence type="ECO:0000259" key="1">
    <source>
        <dbReference type="Pfam" id="PF01926"/>
    </source>
</evidence>
<dbReference type="Proteomes" id="UP000663347">
    <property type="component" value="Chromosome"/>
</dbReference>
<dbReference type="PANTHER" id="PTHR42714:SF6">
    <property type="entry name" value="TRANSLATION INITIATION FACTOR IF-2"/>
    <property type="match status" value="1"/>
</dbReference>